<comment type="caution">
    <text evidence="3">The sequence shown here is derived from an EMBL/GenBank/DDBJ whole genome shotgun (WGS) entry which is preliminary data.</text>
</comment>
<evidence type="ECO:0000256" key="1">
    <source>
        <dbReference type="ARBA" id="ARBA00006987"/>
    </source>
</evidence>
<name>A0AAE3T2P4_9BURK</name>
<dbReference type="AlphaFoldDB" id="A0AAE3T2P4"/>
<dbReference type="PIRSF" id="PIRSF017082">
    <property type="entry name" value="YflP"/>
    <property type="match status" value="1"/>
</dbReference>
<dbReference type="EMBL" id="JAQIPB010000010">
    <property type="protein sequence ID" value="MDA7418627.1"/>
    <property type="molecule type" value="Genomic_DNA"/>
</dbReference>
<keyword evidence="4" id="KW-1185">Reference proteome</keyword>
<gene>
    <name evidence="3" type="ORF">PGB34_19830</name>
</gene>
<dbReference type="Pfam" id="PF03401">
    <property type="entry name" value="TctC"/>
    <property type="match status" value="1"/>
</dbReference>
<organism evidence="3 4">
    <name type="scientific">Xenophilus arseniciresistens</name>
    <dbReference type="NCBI Taxonomy" id="1283306"/>
    <lineage>
        <taxon>Bacteria</taxon>
        <taxon>Pseudomonadati</taxon>
        <taxon>Pseudomonadota</taxon>
        <taxon>Betaproteobacteria</taxon>
        <taxon>Burkholderiales</taxon>
        <taxon>Comamonadaceae</taxon>
        <taxon>Xenophilus</taxon>
    </lineage>
</organism>
<evidence type="ECO:0000313" key="3">
    <source>
        <dbReference type="EMBL" id="MDA7418627.1"/>
    </source>
</evidence>
<dbReference type="PANTHER" id="PTHR42928:SF5">
    <property type="entry name" value="BLR1237 PROTEIN"/>
    <property type="match status" value="1"/>
</dbReference>
<dbReference type="Proteomes" id="UP001212602">
    <property type="component" value="Unassembled WGS sequence"/>
</dbReference>
<proteinExistence type="inferred from homology"/>
<dbReference type="Gene3D" id="3.40.190.10">
    <property type="entry name" value="Periplasmic binding protein-like II"/>
    <property type="match status" value="1"/>
</dbReference>
<dbReference type="Gene3D" id="3.40.190.150">
    <property type="entry name" value="Bordetella uptake gene, domain 1"/>
    <property type="match status" value="1"/>
</dbReference>
<reference evidence="3" key="1">
    <citation type="submission" date="2023-01" db="EMBL/GenBank/DDBJ databases">
        <title>Xenophilus mangrovi sp. nov., isolated from soil of Mangrove nature reserve.</title>
        <authorList>
            <person name="Xu S."/>
            <person name="Liu Z."/>
            <person name="Xu Y."/>
        </authorList>
    </citation>
    <scope>NUCLEOTIDE SEQUENCE</scope>
    <source>
        <strain evidence="3">YW8</strain>
    </source>
</reference>
<sequence>MKRRSLLRLLPAVAVPGAAAAWSPSLLAATPAFPSGVIKIVVPFAAGGSSDLLARAIAKSMGESLKATVIVDNRPGAGGVIAMEAVMAAPADGHTLLLATNGTHSIGPALYPGRRIDPLKAFAPVARMHKLANVLLLNPQVPARNVAELIAHAKANPGMLSFASAGNGSASHLFGELFKSQAGVELMHVPYRGGSAAMPDLASGAVSMMFETIPNALAQVKGGRVRALGVTTATRAAGAPEIPTIAESGLPGFDVASWSGLCAPAGTPPAVLALLNAQANQVSRDPAYLQVLANLAVEPVIETAEAMDAYTRQDLARWQQTVKAAKIQLD</sequence>
<evidence type="ECO:0000313" key="4">
    <source>
        <dbReference type="Proteomes" id="UP001212602"/>
    </source>
</evidence>
<evidence type="ECO:0000256" key="2">
    <source>
        <dbReference type="SAM" id="SignalP"/>
    </source>
</evidence>
<dbReference type="RefSeq" id="WP_271429833.1">
    <property type="nucleotide sequence ID" value="NZ_JAQIPB010000010.1"/>
</dbReference>
<dbReference type="CDD" id="cd13578">
    <property type="entry name" value="PBP2_Bug27"/>
    <property type="match status" value="1"/>
</dbReference>
<feature type="chain" id="PRO_5042216410" evidence="2">
    <location>
        <begin position="29"/>
        <end position="330"/>
    </location>
</feature>
<dbReference type="PANTHER" id="PTHR42928">
    <property type="entry name" value="TRICARBOXYLATE-BINDING PROTEIN"/>
    <property type="match status" value="1"/>
</dbReference>
<keyword evidence="2" id="KW-0732">Signal</keyword>
<dbReference type="InterPro" id="IPR042100">
    <property type="entry name" value="Bug_dom1"/>
</dbReference>
<protein>
    <submittedName>
        <fullName evidence="3">Tripartite tricarboxylate transporter substrate binding protein</fullName>
    </submittedName>
</protein>
<accession>A0AAE3T2P4</accession>
<dbReference type="SUPFAM" id="SSF53850">
    <property type="entry name" value="Periplasmic binding protein-like II"/>
    <property type="match status" value="1"/>
</dbReference>
<comment type="similarity">
    <text evidence="1">Belongs to the UPF0065 (bug) family.</text>
</comment>
<dbReference type="InterPro" id="IPR005064">
    <property type="entry name" value="BUG"/>
</dbReference>
<feature type="signal peptide" evidence="2">
    <location>
        <begin position="1"/>
        <end position="28"/>
    </location>
</feature>